<sequence>MIVSRVLAAKPDRYCYFAKPGARTFSPVHMFITPISHTPGWGRGSGENPDRQDTLSQHLLVERPVIPRMTRYPIMLVHPVSTRRSHRLAHTQITGYSSHHHYQTVCKFCVRFVLKRFHSVRLFVQGPLGLVELV</sequence>
<evidence type="ECO:0000313" key="1">
    <source>
        <dbReference type="EMBL" id="KAK3771883.1"/>
    </source>
</evidence>
<comment type="caution">
    <text evidence="1">The sequence shown here is derived from an EMBL/GenBank/DDBJ whole genome shotgun (WGS) entry which is preliminary data.</text>
</comment>
<dbReference type="EMBL" id="JAWDGP010003667">
    <property type="protein sequence ID" value="KAK3771883.1"/>
    <property type="molecule type" value="Genomic_DNA"/>
</dbReference>
<evidence type="ECO:0000313" key="2">
    <source>
        <dbReference type="Proteomes" id="UP001283361"/>
    </source>
</evidence>
<organism evidence="1 2">
    <name type="scientific">Elysia crispata</name>
    <name type="common">lettuce slug</name>
    <dbReference type="NCBI Taxonomy" id="231223"/>
    <lineage>
        <taxon>Eukaryota</taxon>
        <taxon>Metazoa</taxon>
        <taxon>Spiralia</taxon>
        <taxon>Lophotrochozoa</taxon>
        <taxon>Mollusca</taxon>
        <taxon>Gastropoda</taxon>
        <taxon>Heterobranchia</taxon>
        <taxon>Euthyneura</taxon>
        <taxon>Panpulmonata</taxon>
        <taxon>Sacoglossa</taxon>
        <taxon>Placobranchoidea</taxon>
        <taxon>Plakobranchidae</taxon>
        <taxon>Elysia</taxon>
    </lineage>
</organism>
<reference evidence="1" key="1">
    <citation type="journal article" date="2023" name="G3 (Bethesda)">
        <title>A reference genome for the long-term kleptoplast-retaining sea slug Elysia crispata morphotype clarki.</title>
        <authorList>
            <person name="Eastman K.E."/>
            <person name="Pendleton A.L."/>
            <person name="Shaikh M.A."/>
            <person name="Suttiyut T."/>
            <person name="Ogas R."/>
            <person name="Tomko P."/>
            <person name="Gavelis G."/>
            <person name="Widhalm J.R."/>
            <person name="Wisecaver J.H."/>
        </authorList>
    </citation>
    <scope>NUCLEOTIDE SEQUENCE</scope>
    <source>
        <strain evidence="1">ECLA1</strain>
    </source>
</reference>
<dbReference type="AlphaFoldDB" id="A0AAE1DJP3"/>
<keyword evidence="2" id="KW-1185">Reference proteome</keyword>
<gene>
    <name evidence="1" type="ORF">RRG08_064137</name>
</gene>
<protein>
    <submittedName>
        <fullName evidence="1">Uncharacterized protein</fullName>
    </submittedName>
</protein>
<accession>A0AAE1DJP3</accession>
<proteinExistence type="predicted"/>
<name>A0AAE1DJP3_9GAST</name>
<dbReference type="Proteomes" id="UP001283361">
    <property type="component" value="Unassembled WGS sequence"/>
</dbReference>